<comment type="similarity">
    <text evidence="9">Belongs to the SecE/SEC61-gamma family.</text>
</comment>
<sequence>MATNKNAKNASNKQGKNDNTQKQAQKTEDKAANLVKEDKKTPQSTEKNEKKTKKKSSEKGKKPNIFQQMVGFFKGVYRELKKVTWLTREELLQRTGIVAGVVAIFTLLTWIVDTGLGGLAALFVNK</sequence>
<evidence type="ECO:0000313" key="12">
    <source>
        <dbReference type="Proteomes" id="UP000653358"/>
    </source>
</evidence>
<comment type="function">
    <text evidence="9">Essential subunit of the Sec protein translocation channel SecYEG. Clamps together the 2 halves of SecY. May contact the channel plug during translocation.</text>
</comment>
<dbReference type="NCBIfam" id="TIGR00964">
    <property type="entry name" value="secE_bact"/>
    <property type="match status" value="1"/>
</dbReference>
<dbReference type="Proteomes" id="UP000653358">
    <property type="component" value="Unassembled WGS sequence"/>
</dbReference>
<comment type="subunit">
    <text evidence="9">Component of the Sec protein translocase complex. Heterotrimer consisting of SecY, SecE and SecG subunits. The heterotrimers can form oligomers, although 1 heterotrimer is thought to be able to translocate proteins. Interacts with the ribosome. Interacts with SecDF, and other proteins may be involved. Interacts with SecA.</text>
</comment>
<evidence type="ECO:0000256" key="4">
    <source>
        <dbReference type="ARBA" id="ARBA00022692"/>
    </source>
</evidence>
<dbReference type="InterPro" id="IPR001901">
    <property type="entry name" value="Translocase_SecE/Sec61-g"/>
</dbReference>
<dbReference type="RefSeq" id="WP_148602436.1">
    <property type="nucleotide sequence ID" value="NZ_RXYB01000003.1"/>
</dbReference>
<feature type="region of interest" description="Disordered" evidence="10">
    <location>
        <begin position="1"/>
        <end position="63"/>
    </location>
</feature>
<dbReference type="Pfam" id="PF00584">
    <property type="entry name" value="SecE"/>
    <property type="match status" value="1"/>
</dbReference>
<keyword evidence="2 9" id="KW-0813">Transport</keyword>
<evidence type="ECO:0000313" key="11">
    <source>
        <dbReference type="EMBL" id="MBC3795738.1"/>
    </source>
</evidence>
<keyword evidence="3 9" id="KW-1003">Cell membrane</keyword>
<dbReference type="InterPro" id="IPR038379">
    <property type="entry name" value="SecE_sf"/>
</dbReference>
<name>A0ABR6WGY9_9FIRM</name>
<dbReference type="EMBL" id="WJBB01000002">
    <property type="protein sequence ID" value="MBC3795738.1"/>
    <property type="molecule type" value="Genomic_DNA"/>
</dbReference>
<keyword evidence="12" id="KW-1185">Reference proteome</keyword>
<protein>
    <recommendedName>
        <fullName evidence="9">Protein translocase subunit SecE</fullName>
    </recommendedName>
</protein>
<gene>
    <name evidence="9 11" type="primary">secE</name>
    <name evidence="11" type="ORF">GH807_01555</name>
</gene>
<feature type="transmembrane region" description="Helical" evidence="9">
    <location>
        <begin position="97"/>
        <end position="124"/>
    </location>
</feature>
<keyword evidence="8 9" id="KW-0472">Membrane</keyword>
<evidence type="ECO:0000256" key="10">
    <source>
        <dbReference type="SAM" id="MobiDB-lite"/>
    </source>
</evidence>
<comment type="subcellular location">
    <subcellularLocation>
        <location evidence="9">Cell membrane</location>
        <topology evidence="9">Single-pass membrane protein</topology>
    </subcellularLocation>
    <subcellularLocation>
        <location evidence="1">Membrane</location>
    </subcellularLocation>
</comment>
<dbReference type="PANTHER" id="PTHR33910">
    <property type="entry name" value="PROTEIN TRANSLOCASE SUBUNIT SECE"/>
    <property type="match status" value="1"/>
</dbReference>
<evidence type="ECO:0000256" key="1">
    <source>
        <dbReference type="ARBA" id="ARBA00004370"/>
    </source>
</evidence>
<evidence type="ECO:0000256" key="2">
    <source>
        <dbReference type="ARBA" id="ARBA00022448"/>
    </source>
</evidence>
<feature type="compositionally biased region" description="Low complexity" evidence="10">
    <location>
        <begin position="1"/>
        <end position="14"/>
    </location>
</feature>
<comment type="caution">
    <text evidence="11">The sequence shown here is derived from an EMBL/GenBank/DDBJ whole genome shotgun (WGS) entry which is preliminary data.</text>
</comment>
<reference evidence="11 12" key="1">
    <citation type="journal article" date="2020" name="mSystems">
        <title>Defining Genomic and Predicted Metabolic Features of the Acetobacterium Genus.</title>
        <authorList>
            <person name="Ross D.E."/>
            <person name="Marshall C.W."/>
            <person name="Gulliver D."/>
            <person name="May H.D."/>
            <person name="Norman R.S."/>
        </authorList>
    </citation>
    <scope>NUCLEOTIDE SEQUENCE [LARGE SCALE GENOMIC DNA]</scope>
    <source>
        <strain evidence="11 12">DSM 9173</strain>
    </source>
</reference>
<dbReference type="HAMAP" id="MF_00422">
    <property type="entry name" value="SecE"/>
    <property type="match status" value="1"/>
</dbReference>
<keyword evidence="7 9" id="KW-0811">Translocation</keyword>
<evidence type="ECO:0000256" key="3">
    <source>
        <dbReference type="ARBA" id="ARBA00022475"/>
    </source>
</evidence>
<organism evidence="11 12">
    <name type="scientific">Acetobacterium tundrae</name>
    <dbReference type="NCBI Taxonomy" id="132932"/>
    <lineage>
        <taxon>Bacteria</taxon>
        <taxon>Bacillati</taxon>
        <taxon>Bacillota</taxon>
        <taxon>Clostridia</taxon>
        <taxon>Eubacteriales</taxon>
        <taxon>Eubacteriaceae</taxon>
        <taxon>Acetobacterium</taxon>
    </lineage>
</organism>
<evidence type="ECO:0000256" key="7">
    <source>
        <dbReference type="ARBA" id="ARBA00023010"/>
    </source>
</evidence>
<keyword evidence="4 9" id="KW-0812">Transmembrane</keyword>
<feature type="compositionally biased region" description="Basic and acidic residues" evidence="10">
    <location>
        <begin position="25"/>
        <end position="61"/>
    </location>
</feature>
<accession>A0ABR6WGY9</accession>
<dbReference type="Gene3D" id="1.20.5.1030">
    <property type="entry name" value="Preprotein translocase secy subunit"/>
    <property type="match status" value="1"/>
</dbReference>
<dbReference type="PANTHER" id="PTHR33910:SF1">
    <property type="entry name" value="PROTEIN TRANSLOCASE SUBUNIT SECE"/>
    <property type="match status" value="1"/>
</dbReference>
<evidence type="ECO:0000256" key="9">
    <source>
        <dbReference type="HAMAP-Rule" id="MF_00422"/>
    </source>
</evidence>
<proteinExistence type="inferred from homology"/>
<evidence type="ECO:0000256" key="6">
    <source>
        <dbReference type="ARBA" id="ARBA00022989"/>
    </source>
</evidence>
<evidence type="ECO:0000256" key="5">
    <source>
        <dbReference type="ARBA" id="ARBA00022927"/>
    </source>
</evidence>
<keyword evidence="5 9" id="KW-0653">Protein transport</keyword>
<dbReference type="InterPro" id="IPR005807">
    <property type="entry name" value="SecE_bac"/>
</dbReference>
<keyword evidence="6 9" id="KW-1133">Transmembrane helix</keyword>
<evidence type="ECO:0000256" key="8">
    <source>
        <dbReference type="ARBA" id="ARBA00023136"/>
    </source>
</evidence>